<feature type="region of interest" description="Disordered" evidence="1">
    <location>
        <begin position="1"/>
        <end position="29"/>
    </location>
</feature>
<sequence>MPHERPSFCVYRTRMPHRERQRTHNEGQI</sequence>
<feature type="compositionally biased region" description="Basic and acidic residues" evidence="1">
    <location>
        <begin position="16"/>
        <end position="29"/>
    </location>
</feature>
<evidence type="ECO:0000256" key="1">
    <source>
        <dbReference type="SAM" id="MobiDB-lite"/>
    </source>
</evidence>
<organism evidence="2">
    <name type="scientific">Myoviridae sp. ctsNY46</name>
    <dbReference type="NCBI Taxonomy" id="2825192"/>
    <lineage>
        <taxon>Viruses</taxon>
        <taxon>Duplodnaviria</taxon>
        <taxon>Heunggongvirae</taxon>
        <taxon>Uroviricota</taxon>
        <taxon>Caudoviricetes</taxon>
    </lineage>
</organism>
<proteinExistence type="predicted"/>
<accession>A0A8S5U7N0</accession>
<name>A0A8S5U7N0_9CAUD</name>
<reference evidence="2" key="1">
    <citation type="journal article" date="2021" name="Proc. Natl. Acad. Sci. U.S.A.">
        <title>A Catalog of Tens of Thousands of Viruses from Human Metagenomes Reveals Hidden Associations with Chronic Diseases.</title>
        <authorList>
            <person name="Tisza M.J."/>
            <person name="Buck C.B."/>
        </authorList>
    </citation>
    <scope>NUCLEOTIDE SEQUENCE</scope>
    <source>
        <strain evidence="2">CtsNY46</strain>
    </source>
</reference>
<dbReference type="EMBL" id="BK016028">
    <property type="protein sequence ID" value="DAF90390.1"/>
    <property type="molecule type" value="Genomic_DNA"/>
</dbReference>
<protein>
    <submittedName>
        <fullName evidence="2">Uncharacterized protein</fullName>
    </submittedName>
</protein>
<evidence type="ECO:0000313" key="2">
    <source>
        <dbReference type="EMBL" id="DAF90390.1"/>
    </source>
</evidence>